<keyword evidence="2" id="KW-1003">Cell membrane</keyword>
<evidence type="ECO:0000256" key="8">
    <source>
        <dbReference type="SAM" id="Phobius"/>
    </source>
</evidence>
<evidence type="ECO:0000313" key="10">
    <source>
        <dbReference type="Proteomes" id="UP000326287"/>
    </source>
</evidence>
<evidence type="ECO:0000256" key="4">
    <source>
        <dbReference type="ARBA" id="ARBA00022982"/>
    </source>
</evidence>
<feature type="transmembrane region" description="Helical" evidence="8">
    <location>
        <begin position="52"/>
        <end position="71"/>
    </location>
</feature>
<keyword evidence="4" id="KW-0249">Electron transport</keyword>
<keyword evidence="4" id="KW-0813">Transport</keyword>
<evidence type="ECO:0000256" key="6">
    <source>
        <dbReference type="ARBA" id="ARBA00023136"/>
    </source>
</evidence>
<dbReference type="GO" id="GO:0015035">
    <property type="term" value="F:protein-disulfide reductase activity"/>
    <property type="evidence" value="ECO:0007669"/>
    <property type="project" value="InterPro"/>
</dbReference>
<evidence type="ECO:0000256" key="1">
    <source>
        <dbReference type="ARBA" id="ARBA00004651"/>
    </source>
</evidence>
<organism evidence="9 10">
    <name type="scientific">Halioglobus maricola</name>
    <dbReference type="NCBI Taxonomy" id="2601894"/>
    <lineage>
        <taxon>Bacteria</taxon>
        <taxon>Pseudomonadati</taxon>
        <taxon>Pseudomonadota</taxon>
        <taxon>Gammaproteobacteria</taxon>
        <taxon>Cellvibrionales</taxon>
        <taxon>Halieaceae</taxon>
        <taxon>Halioglobus</taxon>
    </lineage>
</organism>
<keyword evidence="5 8" id="KW-1133">Transmembrane helix</keyword>
<dbReference type="RefSeq" id="WP_152662014.1">
    <property type="nucleotide sequence ID" value="NZ_CP036422.1"/>
</dbReference>
<proteinExistence type="predicted"/>
<dbReference type="PANTHER" id="PTHR36570:SF2">
    <property type="entry name" value="DISULFIDE BOND FORMATION PROTEIN B"/>
    <property type="match status" value="1"/>
</dbReference>
<sequence length="177" mass="19914">MNDTVRGFWAFLTDLIRSKWYWAGLVVLGLFMEGVALYYQYVVGDDPCQVCIHTRIWVAAFTLLAFAMCLLPARRWLNVAGHLLTVVCMAGLWERCKYLWDVERGRGDGTCEIYLNFPDWFALDVWFPAMFEVRTLCGFTPAMPFGFTMAEMLITASSLLVAASVIALGVNLAGSGR</sequence>
<dbReference type="InterPro" id="IPR023380">
    <property type="entry name" value="DsbB-like_sf"/>
</dbReference>
<dbReference type="Pfam" id="PF02600">
    <property type="entry name" value="DsbB"/>
    <property type="match status" value="1"/>
</dbReference>
<feature type="transmembrane region" description="Helical" evidence="8">
    <location>
        <begin position="76"/>
        <end position="93"/>
    </location>
</feature>
<evidence type="ECO:0000256" key="3">
    <source>
        <dbReference type="ARBA" id="ARBA00022692"/>
    </source>
</evidence>
<dbReference type="OrthoDB" id="3711263at2"/>
<gene>
    <name evidence="9" type="ORF">EY643_09665</name>
</gene>
<evidence type="ECO:0000256" key="2">
    <source>
        <dbReference type="ARBA" id="ARBA00022475"/>
    </source>
</evidence>
<dbReference type="GO" id="GO:0005886">
    <property type="term" value="C:plasma membrane"/>
    <property type="evidence" value="ECO:0007669"/>
    <property type="project" value="UniProtKB-SubCell"/>
</dbReference>
<protein>
    <submittedName>
        <fullName evidence="9">Disulfide bond formation protein B</fullName>
    </submittedName>
</protein>
<feature type="transmembrane region" description="Helical" evidence="8">
    <location>
        <begin position="152"/>
        <end position="173"/>
    </location>
</feature>
<dbReference type="InterPro" id="IPR003752">
    <property type="entry name" value="DiS_bond_form_DsbB/BdbC"/>
</dbReference>
<name>A0A5P9NLW1_9GAMM</name>
<dbReference type="AlphaFoldDB" id="A0A5P9NLW1"/>
<keyword evidence="6 8" id="KW-0472">Membrane</keyword>
<reference evidence="9 10" key="1">
    <citation type="submission" date="2019-02" db="EMBL/GenBank/DDBJ databases">
        <authorList>
            <person name="Li S.-H."/>
        </authorList>
    </citation>
    <scope>NUCLEOTIDE SEQUENCE [LARGE SCALE GENOMIC DNA]</scope>
    <source>
        <strain evidence="9 10">IMCC14385</strain>
    </source>
</reference>
<keyword evidence="3 8" id="KW-0812">Transmembrane</keyword>
<dbReference type="KEGG" id="halc:EY643_09665"/>
<evidence type="ECO:0000256" key="7">
    <source>
        <dbReference type="ARBA" id="ARBA00023284"/>
    </source>
</evidence>
<keyword evidence="7" id="KW-0676">Redox-active center</keyword>
<dbReference type="GO" id="GO:0006457">
    <property type="term" value="P:protein folding"/>
    <property type="evidence" value="ECO:0007669"/>
    <property type="project" value="InterPro"/>
</dbReference>
<dbReference type="Proteomes" id="UP000326287">
    <property type="component" value="Chromosome"/>
</dbReference>
<keyword evidence="10" id="KW-1185">Reference proteome</keyword>
<evidence type="ECO:0000256" key="5">
    <source>
        <dbReference type="ARBA" id="ARBA00022989"/>
    </source>
</evidence>
<dbReference type="EMBL" id="CP036422">
    <property type="protein sequence ID" value="QFU75908.1"/>
    <property type="molecule type" value="Genomic_DNA"/>
</dbReference>
<dbReference type="InterPro" id="IPR050183">
    <property type="entry name" value="DsbB"/>
</dbReference>
<accession>A0A5P9NLW1</accession>
<comment type="subcellular location">
    <subcellularLocation>
        <location evidence="1">Cell membrane</location>
        <topology evidence="1">Multi-pass membrane protein</topology>
    </subcellularLocation>
</comment>
<evidence type="ECO:0000313" key="9">
    <source>
        <dbReference type="EMBL" id="QFU75908.1"/>
    </source>
</evidence>
<feature type="transmembrane region" description="Helical" evidence="8">
    <location>
        <begin position="20"/>
        <end position="40"/>
    </location>
</feature>
<dbReference type="Gene3D" id="1.20.1550.10">
    <property type="entry name" value="DsbB-like"/>
    <property type="match status" value="1"/>
</dbReference>
<dbReference type="PANTHER" id="PTHR36570">
    <property type="entry name" value="DISULFIDE BOND FORMATION PROTEIN B"/>
    <property type="match status" value="1"/>
</dbReference>
<dbReference type="SUPFAM" id="SSF158442">
    <property type="entry name" value="DsbB-like"/>
    <property type="match status" value="1"/>
</dbReference>